<dbReference type="PROSITE" id="PS00463">
    <property type="entry name" value="ZN2_CY6_FUNGAL_1"/>
    <property type="match status" value="1"/>
</dbReference>
<protein>
    <recommendedName>
        <fullName evidence="8">Zn(2)-C6 fungal-type domain-containing protein</fullName>
    </recommendedName>
</protein>
<evidence type="ECO:0000256" key="5">
    <source>
        <dbReference type="ARBA" id="ARBA00023163"/>
    </source>
</evidence>
<feature type="compositionally biased region" description="Polar residues" evidence="7">
    <location>
        <begin position="364"/>
        <end position="373"/>
    </location>
</feature>
<evidence type="ECO:0000256" key="3">
    <source>
        <dbReference type="ARBA" id="ARBA00023015"/>
    </source>
</evidence>
<dbReference type="Proteomes" id="UP000790833">
    <property type="component" value="Unassembled WGS sequence"/>
</dbReference>
<gene>
    <name evidence="9" type="ORF">KQ657_001468</name>
</gene>
<dbReference type="Pfam" id="PF00172">
    <property type="entry name" value="Zn_clus"/>
    <property type="match status" value="1"/>
</dbReference>
<feature type="domain" description="Zn(2)-C6 fungal-type" evidence="8">
    <location>
        <begin position="432"/>
        <end position="460"/>
    </location>
</feature>
<dbReference type="PANTHER" id="PTHR36206">
    <property type="entry name" value="ASPERCRYPTIN BIOSYNTHESIS CLUSTER-SPECIFIC TRANSCRIPTION REGULATOR ATNN-RELATED"/>
    <property type="match status" value="1"/>
</dbReference>
<dbReference type="SMART" id="SM00066">
    <property type="entry name" value="GAL4"/>
    <property type="match status" value="1"/>
</dbReference>
<dbReference type="EMBL" id="JAHMUF010000016">
    <property type="protein sequence ID" value="KAG7192687.1"/>
    <property type="molecule type" value="Genomic_DNA"/>
</dbReference>
<evidence type="ECO:0000256" key="7">
    <source>
        <dbReference type="SAM" id="MobiDB-lite"/>
    </source>
</evidence>
<sequence length="544" mass="59273">MAVQLRGEAVNSKEKRRVLQTLDITDSKSTTVKSSLSFAENSNKISLMSRLMMSPQQLPSVRDIFKATSTSAPEPPRDILNDPPSTKLRHSMGNQYIPRSVPGKIPVNSANPLPTSTSAGTTPKVPVFHNDPLPERRLTEPTIPSMSLFSQPGQTPFLSGRTSHPVQEALQQRSNSLEAKPRGSIDSLPLPKLVTYMQPPQPAHASPLLSNPGPPPAQVIVYPQQQGPSLGPPPVTSSTKPVEAPMLVSGPTVPYGSQPISQQVALAGNPPPPPPPPPQQAEFYYASNPSNASQSQHYSKYYYSLNPITGEPIGVTAIPMGPTTGMIQSYPGGVPSGVAPMQPQPQVQAQNPLPPPPPQLGHGYSQQVGSTPGSAAYLGPPPGTHPNGYPMFHYGFHYMGMYDPNSVGTYGFDQNNALMNKRRIIKRRTRTGCLTCRRRRIKCDERKPECYNCERSGKVCLGYEIVDPLNMRRRNTVANGSLPSNASENEESRIKNEEKSQPGSPKKLVLEKDHQHDQDHDLQETTIKDRNNAKLLSVSNLLSQ</sequence>
<dbReference type="PROSITE" id="PS50048">
    <property type="entry name" value="ZN2_CY6_FUNGAL_2"/>
    <property type="match status" value="1"/>
</dbReference>
<dbReference type="Gene3D" id="4.10.240.10">
    <property type="entry name" value="Zn(2)-C6 fungal-type DNA-binding domain"/>
    <property type="match status" value="1"/>
</dbReference>
<dbReference type="CDD" id="cd00067">
    <property type="entry name" value="GAL4"/>
    <property type="match status" value="1"/>
</dbReference>
<feature type="compositionally biased region" description="Polar residues" evidence="7">
    <location>
        <begin position="142"/>
        <end position="177"/>
    </location>
</feature>
<keyword evidence="10" id="KW-1185">Reference proteome</keyword>
<dbReference type="AlphaFoldDB" id="A0A9P8AHM8"/>
<evidence type="ECO:0000256" key="4">
    <source>
        <dbReference type="ARBA" id="ARBA00023125"/>
    </source>
</evidence>
<keyword evidence="6" id="KW-0539">Nucleus</keyword>
<dbReference type="GO" id="GO:0003677">
    <property type="term" value="F:DNA binding"/>
    <property type="evidence" value="ECO:0007669"/>
    <property type="project" value="UniProtKB-KW"/>
</dbReference>
<reference evidence="9" key="1">
    <citation type="submission" date="2021-03" db="EMBL/GenBank/DDBJ databases">
        <authorList>
            <person name="Palmer J.M."/>
        </authorList>
    </citation>
    <scope>NUCLEOTIDE SEQUENCE</scope>
    <source>
        <strain evidence="9">ARV_011</strain>
    </source>
</reference>
<dbReference type="GeneID" id="66114842"/>
<dbReference type="GO" id="GO:0000981">
    <property type="term" value="F:DNA-binding transcription factor activity, RNA polymerase II-specific"/>
    <property type="evidence" value="ECO:0007669"/>
    <property type="project" value="InterPro"/>
</dbReference>
<evidence type="ECO:0000256" key="6">
    <source>
        <dbReference type="ARBA" id="ARBA00023242"/>
    </source>
</evidence>
<feature type="compositionally biased region" description="Polar residues" evidence="7">
    <location>
        <begin position="108"/>
        <end position="121"/>
    </location>
</feature>
<feature type="region of interest" description="Disordered" evidence="7">
    <location>
        <begin position="263"/>
        <end position="285"/>
    </location>
</feature>
<feature type="region of interest" description="Disordered" evidence="7">
    <location>
        <begin position="332"/>
        <end position="382"/>
    </location>
</feature>
<keyword evidence="5" id="KW-0804">Transcription</keyword>
<evidence type="ECO:0000313" key="9">
    <source>
        <dbReference type="EMBL" id="KAG7192687.1"/>
    </source>
</evidence>
<dbReference type="SUPFAM" id="SSF57701">
    <property type="entry name" value="Zn2/Cys6 DNA-binding domain"/>
    <property type="match status" value="1"/>
</dbReference>
<feature type="compositionally biased region" description="Polar residues" evidence="7">
    <location>
        <begin position="476"/>
        <end position="487"/>
    </location>
</feature>
<feature type="region of interest" description="Disordered" evidence="7">
    <location>
        <begin position="476"/>
        <end position="544"/>
    </location>
</feature>
<name>A0A9P8AHM8_9ASCO</name>
<comment type="caution">
    <text evidence="9">The sequence shown here is derived from an EMBL/GenBank/DDBJ whole genome shotgun (WGS) entry which is preliminary data.</text>
</comment>
<evidence type="ECO:0000256" key="2">
    <source>
        <dbReference type="ARBA" id="ARBA00022833"/>
    </source>
</evidence>
<dbReference type="PANTHER" id="PTHR36206:SF13">
    <property type="entry name" value="TRANSCRIPTIONAL REGULATORY PROTEIN MOC3"/>
    <property type="match status" value="1"/>
</dbReference>
<proteinExistence type="predicted"/>
<evidence type="ECO:0000259" key="8">
    <source>
        <dbReference type="PROSITE" id="PS50048"/>
    </source>
</evidence>
<keyword evidence="2" id="KW-0862">Zinc</keyword>
<dbReference type="InterPro" id="IPR036864">
    <property type="entry name" value="Zn2-C6_fun-type_DNA-bd_sf"/>
</dbReference>
<keyword evidence="4" id="KW-0238">DNA-binding</keyword>
<evidence type="ECO:0000256" key="1">
    <source>
        <dbReference type="ARBA" id="ARBA00022723"/>
    </source>
</evidence>
<keyword evidence="3" id="KW-0805">Transcription regulation</keyword>
<dbReference type="GO" id="GO:0008270">
    <property type="term" value="F:zinc ion binding"/>
    <property type="evidence" value="ECO:0007669"/>
    <property type="project" value="InterPro"/>
</dbReference>
<feature type="compositionally biased region" description="Basic and acidic residues" evidence="7">
    <location>
        <begin position="508"/>
        <end position="532"/>
    </location>
</feature>
<accession>A0A9P8AHM8</accession>
<feature type="region of interest" description="Disordered" evidence="7">
    <location>
        <begin position="100"/>
        <end position="240"/>
    </location>
</feature>
<dbReference type="OrthoDB" id="3598904at2759"/>
<organism evidence="9 10">
    <name type="scientific">Scheffersomyces spartinae</name>
    <dbReference type="NCBI Taxonomy" id="45513"/>
    <lineage>
        <taxon>Eukaryota</taxon>
        <taxon>Fungi</taxon>
        <taxon>Dikarya</taxon>
        <taxon>Ascomycota</taxon>
        <taxon>Saccharomycotina</taxon>
        <taxon>Pichiomycetes</taxon>
        <taxon>Debaryomycetaceae</taxon>
        <taxon>Scheffersomyces</taxon>
    </lineage>
</organism>
<dbReference type="InterPro" id="IPR052360">
    <property type="entry name" value="Transcr_Regulatory_Proteins"/>
</dbReference>
<feature type="compositionally biased region" description="Low complexity" evidence="7">
    <location>
        <begin position="340"/>
        <end position="351"/>
    </location>
</feature>
<dbReference type="RefSeq" id="XP_043048237.1">
    <property type="nucleotide sequence ID" value="XM_043192265.1"/>
</dbReference>
<feature type="compositionally biased region" description="Basic and acidic residues" evidence="7">
    <location>
        <begin position="490"/>
        <end position="500"/>
    </location>
</feature>
<dbReference type="InterPro" id="IPR001138">
    <property type="entry name" value="Zn2Cys6_DnaBD"/>
</dbReference>
<evidence type="ECO:0000313" key="10">
    <source>
        <dbReference type="Proteomes" id="UP000790833"/>
    </source>
</evidence>
<feature type="compositionally biased region" description="Pro residues" evidence="7">
    <location>
        <begin position="269"/>
        <end position="279"/>
    </location>
</feature>
<keyword evidence="1" id="KW-0479">Metal-binding</keyword>